<dbReference type="SUPFAM" id="SSF49384">
    <property type="entry name" value="Carbohydrate-binding domain"/>
    <property type="match status" value="1"/>
</dbReference>
<dbReference type="InterPro" id="IPR001919">
    <property type="entry name" value="CBD2"/>
</dbReference>
<dbReference type="SUPFAM" id="SSF53474">
    <property type="entry name" value="alpha/beta-Hydrolases"/>
    <property type="match status" value="1"/>
</dbReference>
<dbReference type="PANTHER" id="PTHR13817">
    <property type="entry name" value="TITIN"/>
    <property type="match status" value="1"/>
</dbReference>
<dbReference type="Gene3D" id="2.60.40.290">
    <property type="match status" value="1"/>
</dbReference>
<dbReference type="Pfam" id="PF00553">
    <property type="entry name" value="CBM_2"/>
    <property type="match status" value="1"/>
</dbReference>
<dbReference type="Gene3D" id="2.60.40.10">
    <property type="entry name" value="Immunoglobulins"/>
    <property type="match status" value="2"/>
</dbReference>
<organism evidence="12 13">
    <name type="scientific">Nonomuraea marmarensis</name>
    <dbReference type="NCBI Taxonomy" id="3351344"/>
    <lineage>
        <taxon>Bacteria</taxon>
        <taxon>Bacillati</taxon>
        <taxon>Actinomycetota</taxon>
        <taxon>Actinomycetes</taxon>
        <taxon>Streptosporangiales</taxon>
        <taxon>Streptosporangiaceae</taxon>
        <taxon>Nonomuraea</taxon>
    </lineage>
</organism>
<sequence length="724" mass="74187">MITSLARSKIRSRVVALVVAVTLPFAGAVTVASTEAAAAAGVEDEGADCAVTGLPGEGTLPTNSRLPDPFRKLDGTRISAKSEWRCRREEIKKLAERFVYGEKPGKPASVTGTVSNTSITVNVNHNGRSSSFSASVSLPSGSGPFPAVVVLGGFGADTAAIRAAGAAVINYDPYAVGREGTPRNNKQGAFYSIYGSSSSTGLLLAWAWGVSRIIDVIEQSGGSILKADATGVTGCSRFGKGAFVIGAFDQRIALTMPIESGSAGVPIFRGIPGEGAQSLSSAYGEQPWLGDAFGSFTSSPTRLPVDTHEMVAMVAPRGLFIMDNPHIANLGPRSASVAALGGAEVYKALGAGDNITYWSDIQDGNHCANRPEWRTPLQQNIQKFLLKTGNAPGAIRISPRALGNLSEWRDWQTPTLNDSSDTTPPSTPGTPAASNVTATSATLTWAASTDQGGSGLAGYNVYREQGATDPQLGQSTTNSITLTGLTANTQYQVYVRARDGAGTLSGNSQPVTFTTTTTGGDTSPPTAPAGLAASATTSTGTNLSWTASTDDNGVAGYDILRAPGASGGTFTQAGTSTTTSFSDTGLTPSTTYRYQVRARDAAGNTSPVSNTAQVTTQPGTSTGTCTAVATVQTQWATGYVIQPLTITNTGTSTITGWTVTFTLPAGHTLTGSWNGAVTVSGQTVTIRNAGHNGTLAPGAGTTSVGFQASRPNANTALPSGYTCA</sequence>
<dbReference type="InterPro" id="IPR054579">
    <property type="entry name" value="GCE-like_dom"/>
</dbReference>
<evidence type="ECO:0000256" key="2">
    <source>
        <dbReference type="ARBA" id="ARBA00022729"/>
    </source>
</evidence>
<dbReference type="InterPro" id="IPR012291">
    <property type="entry name" value="CBM2_carb-bd_dom_sf"/>
</dbReference>
<accession>A0ABW7ADC7</accession>
<dbReference type="RefSeq" id="WP_393167283.1">
    <property type="nucleotide sequence ID" value="NZ_JBICRM010000010.1"/>
</dbReference>
<dbReference type="PANTHER" id="PTHR13817:SF73">
    <property type="entry name" value="FIBRONECTIN TYPE-III DOMAIN-CONTAINING PROTEIN"/>
    <property type="match status" value="1"/>
</dbReference>
<feature type="domain" description="Fibronectin type-III" evidence="10">
    <location>
        <begin position="527"/>
        <end position="619"/>
    </location>
</feature>
<feature type="region of interest" description="Disordered" evidence="8">
    <location>
        <begin position="515"/>
        <end position="535"/>
    </location>
</feature>
<keyword evidence="6" id="KW-0326">Glycosidase</keyword>
<dbReference type="PROSITE" id="PS51173">
    <property type="entry name" value="CBM2"/>
    <property type="match status" value="1"/>
</dbReference>
<proteinExistence type="predicted"/>
<dbReference type="InterPro" id="IPR050964">
    <property type="entry name" value="Striated_Muscle_Regulatory"/>
</dbReference>
<dbReference type="InterPro" id="IPR036116">
    <property type="entry name" value="FN3_sf"/>
</dbReference>
<keyword evidence="13" id="KW-1185">Reference proteome</keyword>
<feature type="chain" id="PRO_5045812756" evidence="9">
    <location>
        <begin position="29"/>
        <end position="724"/>
    </location>
</feature>
<evidence type="ECO:0000256" key="1">
    <source>
        <dbReference type="ARBA" id="ARBA00022487"/>
    </source>
</evidence>
<dbReference type="CDD" id="cd00063">
    <property type="entry name" value="FN3"/>
    <property type="match status" value="2"/>
</dbReference>
<dbReference type="PROSITE" id="PS50853">
    <property type="entry name" value="FN3"/>
    <property type="match status" value="2"/>
</dbReference>
<evidence type="ECO:0000256" key="6">
    <source>
        <dbReference type="ARBA" id="ARBA00023295"/>
    </source>
</evidence>
<dbReference type="Pfam" id="PF22244">
    <property type="entry name" value="GCE_fung"/>
    <property type="match status" value="1"/>
</dbReference>
<keyword evidence="1" id="KW-0719">Serine esterase</keyword>
<gene>
    <name evidence="12" type="ORF">ACFLIM_19345</name>
</gene>
<evidence type="ECO:0000256" key="3">
    <source>
        <dbReference type="ARBA" id="ARBA00022737"/>
    </source>
</evidence>
<keyword evidence="3" id="KW-0677">Repeat</keyword>
<evidence type="ECO:0000256" key="4">
    <source>
        <dbReference type="ARBA" id="ARBA00022801"/>
    </source>
</evidence>
<feature type="region of interest" description="Disordered" evidence="8">
    <location>
        <begin position="411"/>
        <end position="435"/>
    </location>
</feature>
<name>A0ABW7ADC7_9ACTN</name>
<feature type="domain" description="Fibronectin type-III" evidence="10">
    <location>
        <begin position="427"/>
        <end position="518"/>
    </location>
</feature>
<evidence type="ECO:0000256" key="9">
    <source>
        <dbReference type="SAM" id="SignalP"/>
    </source>
</evidence>
<evidence type="ECO:0000259" key="10">
    <source>
        <dbReference type="PROSITE" id="PS50853"/>
    </source>
</evidence>
<dbReference type="InterPro" id="IPR029058">
    <property type="entry name" value="AB_hydrolase_fold"/>
</dbReference>
<dbReference type="InterPro" id="IPR003961">
    <property type="entry name" value="FN3_dom"/>
</dbReference>
<dbReference type="Pfam" id="PF00041">
    <property type="entry name" value="fn3"/>
    <property type="match status" value="2"/>
</dbReference>
<feature type="signal peptide" evidence="9">
    <location>
        <begin position="1"/>
        <end position="28"/>
    </location>
</feature>
<evidence type="ECO:0000259" key="11">
    <source>
        <dbReference type="PROSITE" id="PS51173"/>
    </source>
</evidence>
<reference evidence="12 13" key="1">
    <citation type="submission" date="2024-10" db="EMBL/GenBank/DDBJ databases">
        <authorList>
            <person name="Topkara A.R."/>
            <person name="Saygin H."/>
        </authorList>
    </citation>
    <scope>NUCLEOTIDE SEQUENCE [LARGE SCALE GENOMIC DNA]</scope>
    <source>
        <strain evidence="12 13">M3C6</strain>
    </source>
</reference>
<feature type="region of interest" description="Disordered" evidence="8">
    <location>
        <begin position="601"/>
        <end position="622"/>
    </location>
</feature>
<dbReference type="SMART" id="SM00060">
    <property type="entry name" value="FN3"/>
    <property type="match status" value="2"/>
</dbReference>
<evidence type="ECO:0000256" key="5">
    <source>
        <dbReference type="ARBA" id="ARBA00023277"/>
    </source>
</evidence>
<comment type="caution">
    <text evidence="12">The sequence shown here is derived from an EMBL/GenBank/DDBJ whole genome shotgun (WGS) entry which is preliminary data.</text>
</comment>
<dbReference type="Proteomes" id="UP001603978">
    <property type="component" value="Unassembled WGS sequence"/>
</dbReference>
<feature type="compositionally biased region" description="Polar residues" evidence="8">
    <location>
        <begin position="603"/>
        <end position="614"/>
    </location>
</feature>
<dbReference type="InterPro" id="IPR013783">
    <property type="entry name" value="Ig-like_fold"/>
</dbReference>
<keyword evidence="5" id="KW-0119">Carbohydrate metabolism</keyword>
<dbReference type="InterPro" id="IPR008965">
    <property type="entry name" value="CBM2/CBM3_carb-bd_dom_sf"/>
</dbReference>
<dbReference type="Gene3D" id="3.40.50.1820">
    <property type="entry name" value="alpha/beta hydrolase"/>
    <property type="match status" value="1"/>
</dbReference>
<evidence type="ECO:0000256" key="7">
    <source>
        <dbReference type="ARBA" id="ARBA00023326"/>
    </source>
</evidence>
<evidence type="ECO:0000313" key="12">
    <source>
        <dbReference type="EMBL" id="MFG1705349.1"/>
    </source>
</evidence>
<dbReference type="SUPFAM" id="SSF49265">
    <property type="entry name" value="Fibronectin type III"/>
    <property type="match status" value="1"/>
</dbReference>
<feature type="domain" description="CBM2" evidence="11">
    <location>
        <begin position="618"/>
        <end position="724"/>
    </location>
</feature>
<dbReference type="EMBL" id="JBICRM010000010">
    <property type="protein sequence ID" value="MFG1705349.1"/>
    <property type="molecule type" value="Genomic_DNA"/>
</dbReference>
<keyword evidence="4" id="KW-0378">Hydrolase</keyword>
<keyword evidence="7" id="KW-0624">Polysaccharide degradation</keyword>
<keyword evidence="2 9" id="KW-0732">Signal</keyword>
<protein>
    <submittedName>
        <fullName evidence="12">Fibronectin type III domain-containing protein</fullName>
    </submittedName>
</protein>
<feature type="compositionally biased region" description="Low complexity" evidence="8">
    <location>
        <begin position="413"/>
        <end position="435"/>
    </location>
</feature>
<evidence type="ECO:0000256" key="8">
    <source>
        <dbReference type="SAM" id="MobiDB-lite"/>
    </source>
</evidence>
<evidence type="ECO:0000313" key="13">
    <source>
        <dbReference type="Proteomes" id="UP001603978"/>
    </source>
</evidence>
<dbReference type="SMART" id="SM00637">
    <property type="entry name" value="CBD_II"/>
    <property type="match status" value="1"/>
</dbReference>